<feature type="region of interest" description="Disordered" evidence="14">
    <location>
        <begin position="834"/>
        <end position="853"/>
    </location>
</feature>
<dbReference type="Gene3D" id="1.10.510.10">
    <property type="entry name" value="Transferase(Phosphotransferase) domain 1"/>
    <property type="match status" value="1"/>
</dbReference>
<dbReference type="SMART" id="SM00369">
    <property type="entry name" value="LRR_TYP"/>
    <property type="match status" value="6"/>
</dbReference>
<comment type="similarity">
    <text evidence="1">Belongs to the protein kinase superfamily. TKL Ser/Thr protein kinase family. ROCO subfamily.</text>
</comment>
<keyword evidence="3" id="KW-0723">Serine/threonine-protein kinase</keyword>
<reference evidence="18 19" key="1">
    <citation type="submission" date="2015-12" db="EMBL/GenBank/DDBJ databases">
        <title>Dictyostelia acquired genes for synthesis and detection of signals that induce cell-type specialization by lateral gene transfer from prokaryotes.</title>
        <authorList>
            <person name="Gloeckner G."/>
            <person name="Schaap P."/>
        </authorList>
    </citation>
    <scope>NUCLEOTIDE SEQUENCE [LARGE SCALE GENOMIC DNA]</scope>
    <source>
        <strain evidence="18 19">TK</strain>
    </source>
</reference>
<dbReference type="PROSITE" id="PS50003">
    <property type="entry name" value="PH_DOMAIN"/>
    <property type="match status" value="1"/>
</dbReference>
<feature type="domain" description="Protein kinase" evidence="16">
    <location>
        <begin position="1308"/>
        <end position="1579"/>
    </location>
</feature>
<dbReference type="InterPro" id="IPR001849">
    <property type="entry name" value="PH_domain"/>
</dbReference>
<feature type="region of interest" description="Disordered" evidence="14">
    <location>
        <begin position="864"/>
        <end position="899"/>
    </location>
</feature>
<comment type="caution">
    <text evidence="18">The sequence shown here is derived from an EMBL/GenBank/DDBJ whole genome shotgun (WGS) entry which is preliminary data.</text>
</comment>
<dbReference type="InterPro" id="IPR032675">
    <property type="entry name" value="LRR_dom_sf"/>
</dbReference>
<keyword evidence="8" id="KW-0418">Kinase</keyword>
<dbReference type="GO" id="GO:0005737">
    <property type="term" value="C:cytoplasm"/>
    <property type="evidence" value="ECO:0007669"/>
    <property type="project" value="UniProtKB-ARBA"/>
</dbReference>
<dbReference type="CDD" id="cd13999">
    <property type="entry name" value="STKc_MAP3K-like"/>
    <property type="match status" value="1"/>
</dbReference>
<dbReference type="PROSITE" id="PS00108">
    <property type="entry name" value="PROTEIN_KINASE_ST"/>
    <property type="match status" value="1"/>
</dbReference>
<feature type="binding site" evidence="13">
    <location>
        <position position="1335"/>
    </location>
    <ligand>
        <name>ATP</name>
        <dbReference type="ChEBI" id="CHEBI:30616"/>
    </ligand>
</feature>
<dbReference type="PANTHER" id="PTHR48005">
    <property type="entry name" value="LEUCINE RICH REPEAT KINASE 2"/>
    <property type="match status" value="1"/>
</dbReference>
<feature type="compositionally biased region" description="Low complexity" evidence="14">
    <location>
        <begin position="444"/>
        <end position="515"/>
    </location>
</feature>
<gene>
    <name evidence="18" type="ORF">DLAC_07814</name>
</gene>
<dbReference type="InterPro" id="IPR025875">
    <property type="entry name" value="Leu-rich_rpt_4"/>
</dbReference>
<dbReference type="SUPFAM" id="SSF50998">
    <property type="entry name" value="Quinoprotein alcohol dehydrogenase-like"/>
    <property type="match status" value="1"/>
</dbReference>
<dbReference type="Gene3D" id="3.30.310.200">
    <property type="match status" value="1"/>
</dbReference>
<feature type="compositionally biased region" description="Polar residues" evidence="14">
    <location>
        <begin position="918"/>
        <end position="935"/>
    </location>
</feature>
<dbReference type="InterPro" id="IPR001680">
    <property type="entry name" value="WD40_rpt"/>
</dbReference>
<dbReference type="Gene3D" id="3.40.50.300">
    <property type="entry name" value="P-loop containing nucleotide triphosphate hydrolases"/>
    <property type="match status" value="1"/>
</dbReference>
<evidence type="ECO:0000259" key="16">
    <source>
        <dbReference type="PROSITE" id="PS50011"/>
    </source>
</evidence>
<accession>A0A151ZAI3</accession>
<evidence type="ECO:0000256" key="4">
    <source>
        <dbReference type="ARBA" id="ARBA00022614"/>
    </source>
</evidence>
<dbReference type="GO" id="GO:0004674">
    <property type="term" value="F:protein serine/threonine kinase activity"/>
    <property type="evidence" value="ECO:0007669"/>
    <property type="project" value="UniProtKB-KW"/>
</dbReference>
<feature type="compositionally biased region" description="Low complexity" evidence="14">
    <location>
        <begin position="1"/>
        <end position="22"/>
    </location>
</feature>
<evidence type="ECO:0000256" key="7">
    <source>
        <dbReference type="ARBA" id="ARBA00022741"/>
    </source>
</evidence>
<feature type="domain" description="Roc" evidence="17">
    <location>
        <begin position="350"/>
        <end position="675"/>
    </location>
</feature>
<dbReference type="SUPFAM" id="SSF52047">
    <property type="entry name" value="RNI-like"/>
    <property type="match status" value="1"/>
</dbReference>
<dbReference type="InterPro" id="IPR000719">
    <property type="entry name" value="Prot_kinase_dom"/>
</dbReference>
<dbReference type="Gene3D" id="3.80.10.10">
    <property type="entry name" value="Ribonuclease Inhibitor"/>
    <property type="match status" value="2"/>
</dbReference>
<dbReference type="InterPro" id="IPR015943">
    <property type="entry name" value="WD40/YVTN_repeat-like_dom_sf"/>
</dbReference>
<evidence type="ECO:0000256" key="10">
    <source>
        <dbReference type="ARBA" id="ARBA00023134"/>
    </source>
</evidence>
<dbReference type="InterPro" id="IPR020859">
    <property type="entry name" value="ROC"/>
</dbReference>
<proteinExistence type="inferred from homology"/>
<organism evidence="18 19">
    <name type="scientific">Tieghemostelium lacteum</name>
    <name type="common">Slime mold</name>
    <name type="synonym">Dictyostelium lacteum</name>
    <dbReference type="NCBI Taxonomy" id="361077"/>
    <lineage>
        <taxon>Eukaryota</taxon>
        <taxon>Amoebozoa</taxon>
        <taxon>Evosea</taxon>
        <taxon>Eumycetozoa</taxon>
        <taxon>Dictyostelia</taxon>
        <taxon>Dictyosteliales</taxon>
        <taxon>Raperosteliaceae</taxon>
        <taxon>Tieghemostelium</taxon>
    </lineage>
</organism>
<feature type="compositionally biased region" description="Low complexity" evidence="14">
    <location>
        <begin position="952"/>
        <end position="966"/>
    </location>
</feature>
<dbReference type="InterPro" id="IPR027417">
    <property type="entry name" value="P-loop_NTPase"/>
</dbReference>
<comment type="catalytic activity">
    <reaction evidence="12">
        <text>L-seryl-[protein] + ATP = O-phospho-L-seryl-[protein] + ADP + H(+)</text>
        <dbReference type="Rhea" id="RHEA:17989"/>
        <dbReference type="Rhea" id="RHEA-COMP:9863"/>
        <dbReference type="Rhea" id="RHEA-COMP:11604"/>
        <dbReference type="ChEBI" id="CHEBI:15378"/>
        <dbReference type="ChEBI" id="CHEBI:29999"/>
        <dbReference type="ChEBI" id="CHEBI:30616"/>
        <dbReference type="ChEBI" id="CHEBI:83421"/>
        <dbReference type="ChEBI" id="CHEBI:456216"/>
        <dbReference type="EC" id="2.7.11.1"/>
    </reaction>
</comment>
<dbReference type="Pfam" id="PF12799">
    <property type="entry name" value="LRR_4"/>
    <property type="match status" value="1"/>
</dbReference>
<name>A0A151ZAI3_TIELA</name>
<dbReference type="OMA" id="ERIYQCW"/>
<dbReference type="PROSITE" id="PS51424">
    <property type="entry name" value="ROC"/>
    <property type="match status" value="1"/>
</dbReference>
<feature type="region of interest" description="Disordered" evidence="14">
    <location>
        <begin position="1"/>
        <end position="32"/>
    </location>
</feature>
<dbReference type="Proteomes" id="UP000076078">
    <property type="component" value="Unassembled WGS sequence"/>
</dbReference>
<dbReference type="InterPro" id="IPR032171">
    <property type="entry name" value="COR-A"/>
</dbReference>
<dbReference type="EMBL" id="LODT01000035">
    <property type="protein sequence ID" value="KYQ90938.1"/>
    <property type="molecule type" value="Genomic_DNA"/>
</dbReference>
<feature type="compositionally biased region" description="Low complexity" evidence="14">
    <location>
        <begin position="525"/>
        <end position="547"/>
    </location>
</feature>
<comment type="catalytic activity">
    <reaction evidence="11">
        <text>L-threonyl-[protein] + ATP = O-phospho-L-threonyl-[protein] + ADP + H(+)</text>
        <dbReference type="Rhea" id="RHEA:46608"/>
        <dbReference type="Rhea" id="RHEA-COMP:11060"/>
        <dbReference type="Rhea" id="RHEA-COMP:11605"/>
        <dbReference type="ChEBI" id="CHEBI:15378"/>
        <dbReference type="ChEBI" id="CHEBI:30013"/>
        <dbReference type="ChEBI" id="CHEBI:30616"/>
        <dbReference type="ChEBI" id="CHEBI:61977"/>
        <dbReference type="ChEBI" id="CHEBI:456216"/>
        <dbReference type="EC" id="2.7.11.1"/>
    </reaction>
</comment>
<dbReference type="Gene3D" id="2.130.10.10">
    <property type="entry name" value="YVTN repeat-like/Quinoprotein amine dehydrogenase"/>
    <property type="match status" value="1"/>
</dbReference>
<dbReference type="FunCoup" id="A0A151ZAI3">
    <property type="interactions" value="104"/>
</dbReference>
<keyword evidence="7 13" id="KW-0547">Nucleotide-binding</keyword>
<evidence type="ECO:0000256" key="2">
    <source>
        <dbReference type="ARBA" id="ARBA00012513"/>
    </source>
</evidence>
<dbReference type="InterPro" id="IPR051420">
    <property type="entry name" value="Ser_Thr_Kinases_DiverseReg"/>
</dbReference>
<dbReference type="GO" id="GO:0005524">
    <property type="term" value="F:ATP binding"/>
    <property type="evidence" value="ECO:0007669"/>
    <property type="project" value="UniProtKB-UniRule"/>
</dbReference>
<evidence type="ECO:0000256" key="14">
    <source>
        <dbReference type="SAM" id="MobiDB-lite"/>
    </source>
</evidence>
<evidence type="ECO:0000256" key="11">
    <source>
        <dbReference type="ARBA" id="ARBA00047899"/>
    </source>
</evidence>
<dbReference type="PROSITE" id="PS50011">
    <property type="entry name" value="PROTEIN_KINASE_DOM"/>
    <property type="match status" value="1"/>
</dbReference>
<evidence type="ECO:0000256" key="1">
    <source>
        <dbReference type="ARBA" id="ARBA00008171"/>
    </source>
</evidence>
<dbReference type="Pfam" id="PF07714">
    <property type="entry name" value="PK_Tyr_Ser-Thr"/>
    <property type="match status" value="1"/>
</dbReference>
<evidence type="ECO:0000259" key="17">
    <source>
        <dbReference type="PROSITE" id="PS51424"/>
    </source>
</evidence>
<evidence type="ECO:0000259" key="15">
    <source>
        <dbReference type="PROSITE" id="PS50003"/>
    </source>
</evidence>
<keyword evidence="5" id="KW-0808">Transferase</keyword>
<dbReference type="PANTHER" id="PTHR48005:SF13">
    <property type="entry name" value="SERINE_THREONINE-PROTEIN KINASE DDB_G0278509-RELATED"/>
    <property type="match status" value="1"/>
</dbReference>
<dbReference type="PROSITE" id="PS51450">
    <property type="entry name" value="LRR"/>
    <property type="match status" value="5"/>
</dbReference>
<keyword evidence="9 13" id="KW-0067">ATP-binding</keyword>
<dbReference type="InterPro" id="IPR003591">
    <property type="entry name" value="Leu-rich_rpt_typical-subtyp"/>
</dbReference>
<keyword evidence="4" id="KW-0433">Leucine-rich repeat</keyword>
<dbReference type="InParanoid" id="A0A151ZAI3"/>
<dbReference type="PROSITE" id="PS00107">
    <property type="entry name" value="PROTEIN_KINASE_ATP"/>
    <property type="match status" value="1"/>
</dbReference>
<protein>
    <recommendedName>
        <fullName evidence="2">non-specific serine/threonine protein kinase</fullName>
        <ecNumber evidence="2">2.7.11.1</ecNumber>
    </recommendedName>
</protein>
<evidence type="ECO:0000256" key="3">
    <source>
        <dbReference type="ARBA" id="ARBA00022527"/>
    </source>
</evidence>
<dbReference type="InterPro" id="IPR001245">
    <property type="entry name" value="Ser-Thr/Tyr_kinase_cat_dom"/>
</dbReference>
<dbReference type="Pfam" id="PF25497">
    <property type="entry name" value="COR-B"/>
    <property type="match status" value="1"/>
</dbReference>
<dbReference type="InterPro" id="IPR001611">
    <property type="entry name" value="Leu-rich_rpt"/>
</dbReference>
<evidence type="ECO:0000256" key="8">
    <source>
        <dbReference type="ARBA" id="ARBA00022777"/>
    </source>
</evidence>
<evidence type="ECO:0000256" key="13">
    <source>
        <dbReference type="PROSITE-ProRule" id="PRU10141"/>
    </source>
</evidence>
<dbReference type="SUPFAM" id="SSF52540">
    <property type="entry name" value="P-loop containing nucleoside triphosphate hydrolases"/>
    <property type="match status" value="1"/>
</dbReference>
<dbReference type="InterPro" id="IPR011993">
    <property type="entry name" value="PH-like_dom_sf"/>
</dbReference>
<dbReference type="SMART" id="SM00364">
    <property type="entry name" value="LRR_BAC"/>
    <property type="match status" value="5"/>
</dbReference>
<dbReference type="InterPro" id="IPR011047">
    <property type="entry name" value="Quinoprotein_ADH-like_sf"/>
</dbReference>
<feature type="compositionally biased region" description="Polar residues" evidence="14">
    <location>
        <begin position="834"/>
        <end position="849"/>
    </location>
</feature>
<dbReference type="SUPFAM" id="SSF56112">
    <property type="entry name" value="Protein kinase-like (PK-like)"/>
    <property type="match status" value="1"/>
</dbReference>
<evidence type="ECO:0000256" key="5">
    <source>
        <dbReference type="ARBA" id="ARBA00022679"/>
    </source>
</evidence>
<dbReference type="STRING" id="361077.A0A151ZAI3"/>
<dbReference type="SUPFAM" id="SSF50729">
    <property type="entry name" value="PH domain-like"/>
    <property type="match status" value="1"/>
</dbReference>
<feature type="compositionally biased region" description="Polar residues" evidence="14">
    <location>
        <begin position="878"/>
        <end position="894"/>
    </location>
</feature>
<keyword evidence="10" id="KW-0342">GTP-binding</keyword>
<keyword evidence="19" id="KW-1185">Reference proteome</keyword>
<evidence type="ECO:0000313" key="18">
    <source>
        <dbReference type="EMBL" id="KYQ90938.1"/>
    </source>
</evidence>
<dbReference type="Gene3D" id="3.30.70.1390">
    <property type="entry name" value="ROC domain from the Parkinson's disease-associated leucine-rich repeat kinase 2"/>
    <property type="match status" value="2"/>
</dbReference>
<dbReference type="InterPro" id="IPR057263">
    <property type="entry name" value="COR-B"/>
</dbReference>
<dbReference type="Pfam" id="PF16095">
    <property type="entry name" value="COR-A"/>
    <property type="match status" value="1"/>
</dbReference>
<dbReference type="SMART" id="SM00320">
    <property type="entry name" value="WD40"/>
    <property type="match status" value="4"/>
</dbReference>
<sequence>MEVLSSPTSTTPNSSSANLSTTDANNNNSNGKLDELKKINLSKQKIYQINSYITEYANQYKLIRELNLDNNLLGEIPSILRELKQLDVLSMQSNYIMEIPKWVSTEYQVLRRLNLSKNSIQRLPDNFNQMNLLEDLDLSFNIIGYIPPSHFPHNLVTLNLSNNQLQEIELPPWHENLIELDLSSNKLKYLGQIPYHLTRVHLDDNRLLQIDHKVIQRYRDLRLKFNQSFSDVVLERIYQCWYNADPFLDLSGIGLSSLPSVIRLLSHLTSLDLSGNCLSVLPPELESLTNLTRLDLSYNIISTLPLYLLNFKNLQFLGLTGTLDHLVSPPRKIAEGGIQEIVRYFQDLFVGDPSFRVKLMIVGQENVGKTSLVKCLKMKKKFNRGFDHLGSNVSTDGIDIDEIKFSLSVDSVNMNSHNSNYLNSLVINSGSAGSAIHQQSLLNQLNPHSNNSNSLSTTNTTNNTNSTGTNSGSNSANNSNQIAVNGNSSASGGGEVNSSGSTPTSSASSRDNALSQPPPPPIPNQPSLATMTSQLAQNSSSQTTSTGQTIQKITMSIWDCAGQELYYTSHQMFLTDSAFYCVVWDLCKPEVNSRVEFWLHSVRSKAENAPIILIGTHLDSFLESHSEQELDDILATVYTKYFRKFRLKGICVVSCATGAGFDNFQDLLKKVVSELPSIKQPLPELYTKLEKLIVKKRTTLTPPILSWPSYSQMVLGSLDFHDDVHVKVATKSLVNLGILSYFDEPVLENYVFLDPQWLTSVFASIITTKHKFIKDGILKRSDLYQIWKPPNYLDDEVLHGLLISLLERFELMFPLDNIQHSHYSTSQISSMNLKASNNTGANQGTSSGDSLNSSITSSFSSMTSTSGNSLTISHRSKSPQISNRSINGKNSIFGTTKKKHSSGVSTLSILASSNINNGLNQSGVNSTRMRSNSDGGENGVLAMGLMSPTMTSSPNGANHSSSGSGSIETIPEQGALNSSSMIDFNQKFMIPTQLPEKRPSFDLLWPLNDQSRIEYNRWFQLTFVPSGLFSRLLIRFMTSKEFDIKPILYWRNGVIVESSSGRGYLSTSMALIEMVPSISTGITTLMISVRGNRRTGKAITAKLLRLIVEITESLCQSWYHLELTQVIPCPHCVLKSSKLPSQNGRPNPSAYTLFTLEKCEMAASNGEWFLQCGNRKINLESFVPDVAMSDFWGTGSKKFNYDQIQLHKEKRIFIIRPSEQVNGFTEVRVINPMISPVLSASNSSTPLSGSIEKSPTNDIPVVCHVRTIPKDSPVEDDIPVMVFIDQKTQTIQITGTVRQGCKELEVEFQLPKLIGRGASGKIYRAELNGTMVAVKQLEVQGDDAPRIFSEFRKEIHVMSDLKHNNVVNLIGFTLNPFTMIMEYIDCGDLHKFLHSPVGEVINGNWALVLKLALDIAKGMEFLHSVTPPLLHRDLKSPNILLAMKNGHYQAKVGDFGLSSRMFIQSLKHKLRNFPVGNITWVAPEILREEEYTVKSDVYAFGLILHELLTRKHPYKEFNYQMVSLLEEAIKSGLRPTIPLNCVQSEMGHEYCALIRDCWDNDVERRPTFTKIVKRLKQIIARDTNNELQSPGSPLSMLALSGTGNSFDRARLVDTGLSGSMSPVKGNNLPDGSSGNLANMMHNQDEIALGGQLQMNIRAPMECNIQCLVWENRRVWGGCDNGSFIIWNAENGNKIMQEYQIHPGPIHNLLLVDDENVWSSGGVGSKLSSIRVWNSWRLNMDDQPRFKTDYIKKKGRGTSTFSRKWSERWFVLDKKTKTLNYYHKPTDKAPSATFSMEGASIENVPSSPLRALVTILSPEKRVLELEFKTEQEKNQWAQAINRSINQNIPIHEIRMQSYIPSALTETDYISQMLVVQPDQVWVSFKQNPIILVFSLKTRELVEKIDLTEFDSTCDSKWKGTDKMILHQGFVWLSGDTLIAQIDRKSYQVANIQSQHQQAILSIASIDSSVWVSCQDSSISIWDGSTGTVCKRIETKLPVTKLLQFSGYVWATSFSNILIYDPQHHTLKKQIDCKQHTNSIKDLIRVFHQTVWSCCGSNNVCIWS</sequence>
<feature type="region of interest" description="Disordered" evidence="14">
    <location>
        <begin position="444"/>
        <end position="547"/>
    </location>
</feature>
<dbReference type="Pfam" id="PF08477">
    <property type="entry name" value="Roc"/>
    <property type="match status" value="1"/>
</dbReference>
<dbReference type="OrthoDB" id="16598at2759"/>
<keyword evidence="6" id="KW-0677">Repeat</keyword>
<dbReference type="InterPro" id="IPR017441">
    <property type="entry name" value="Protein_kinase_ATP_BS"/>
</dbReference>
<dbReference type="SMART" id="SM00220">
    <property type="entry name" value="S_TKc"/>
    <property type="match status" value="1"/>
</dbReference>
<evidence type="ECO:0000256" key="6">
    <source>
        <dbReference type="ARBA" id="ARBA00022737"/>
    </source>
</evidence>
<dbReference type="EC" id="2.7.11.1" evidence="2"/>
<feature type="domain" description="PH" evidence="15">
    <location>
        <begin position="1743"/>
        <end position="1844"/>
    </location>
</feature>
<evidence type="ECO:0000256" key="12">
    <source>
        <dbReference type="ARBA" id="ARBA00048679"/>
    </source>
</evidence>
<feature type="region of interest" description="Disordered" evidence="14">
    <location>
        <begin position="918"/>
        <end position="970"/>
    </location>
</feature>
<dbReference type="GO" id="GO:0005525">
    <property type="term" value="F:GTP binding"/>
    <property type="evidence" value="ECO:0007669"/>
    <property type="project" value="UniProtKB-KW"/>
</dbReference>
<dbReference type="Pfam" id="PF00169">
    <property type="entry name" value="PH"/>
    <property type="match status" value="1"/>
</dbReference>
<evidence type="ECO:0000313" key="19">
    <source>
        <dbReference type="Proteomes" id="UP000076078"/>
    </source>
</evidence>
<evidence type="ECO:0000256" key="9">
    <source>
        <dbReference type="ARBA" id="ARBA00022840"/>
    </source>
</evidence>
<dbReference type="Gene3D" id="2.30.29.30">
    <property type="entry name" value="Pleckstrin-homology domain (PH domain)/Phosphotyrosine-binding domain (PTB)"/>
    <property type="match status" value="1"/>
</dbReference>
<dbReference type="InterPro" id="IPR011009">
    <property type="entry name" value="Kinase-like_dom_sf"/>
</dbReference>
<dbReference type="SMART" id="SM00233">
    <property type="entry name" value="PH"/>
    <property type="match status" value="1"/>
</dbReference>
<dbReference type="InterPro" id="IPR008271">
    <property type="entry name" value="Ser/Thr_kinase_AS"/>
</dbReference>